<dbReference type="Proteomes" id="UP001238163">
    <property type="component" value="Unassembled WGS sequence"/>
</dbReference>
<accession>A0AAE4AMD9</accession>
<evidence type="ECO:0000313" key="2">
    <source>
        <dbReference type="EMBL" id="MDQ0288325.1"/>
    </source>
</evidence>
<dbReference type="InterPro" id="IPR002716">
    <property type="entry name" value="PIN_dom"/>
</dbReference>
<dbReference type="Gene3D" id="3.40.50.1010">
    <property type="entry name" value="5'-nuclease"/>
    <property type="match status" value="1"/>
</dbReference>
<protein>
    <submittedName>
        <fullName evidence="2">Nucleic acid-binding protein</fullName>
    </submittedName>
</protein>
<dbReference type="AlphaFoldDB" id="A0AAE4AMD9"/>
<comment type="caution">
    <text evidence="2">The sequence shown here is derived from an EMBL/GenBank/DDBJ whole genome shotgun (WGS) entry which is preliminary data.</text>
</comment>
<keyword evidence="3" id="KW-1185">Reference proteome</keyword>
<dbReference type="SUPFAM" id="SSF88723">
    <property type="entry name" value="PIN domain-like"/>
    <property type="match status" value="1"/>
</dbReference>
<evidence type="ECO:0000313" key="3">
    <source>
        <dbReference type="Proteomes" id="UP001238163"/>
    </source>
</evidence>
<dbReference type="EMBL" id="JAUSVL010000001">
    <property type="protein sequence ID" value="MDQ0288325.1"/>
    <property type="molecule type" value="Genomic_DNA"/>
</dbReference>
<sequence length="137" mass="15920">MKIVFLDTNILLDVMLHREEFLPDAVRLWADCEEGRIRGVISAITLNNMHFIMRKRVGSIKALDYVRHALNVFAVEPLDDTILRLAVDMPCKDFEDAIQTFSAVHAKAQCIVTRNPSHFSHHYLPIITPREYWDIHH</sequence>
<dbReference type="InterPro" id="IPR029060">
    <property type="entry name" value="PIN-like_dom_sf"/>
</dbReference>
<gene>
    <name evidence="2" type="ORF">J3R75_000432</name>
</gene>
<feature type="domain" description="PIN" evidence="1">
    <location>
        <begin position="4"/>
        <end position="115"/>
    </location>
</feature>
<proteinExistence type="predicted"/>
<dbReference type="Pfam" id="PF13470">
    <property type="entry name" value="PIN_3"/>
    <property type="match status" value="1"/>
</dbReference>
<dbReference type="RefSeq" id="WP_307259645.1">
    <property type="nucleotide sequence ID" value="NZ_JAUSVL010000001.1"/>
</dbReference>
<name>A0AAE4AMD9_9BACT</name>
<dbReference type="CDD" id="cd09854">
    <property type="entry name" value="PIN_VapC-like"/>
    <property type="match status" value="1"/>
</dbReference>
<organism evidence="2 3">
    <name type="scientific">Oligosphaera ethanolica</name>
    <dbReference type="NCBI Taxonomy" id="760260"/>
    <lineage>
        <taxon>Bacteria</taxon>
        <taxon>Pseudomonadati</taxon>
        <taxon>Lentisphaerota</taxon>
        <taxon>Oligosphaeria</taxon>
        <taxon>Oligosphaerales</taxon>
        <taxon>Oligosphaeraceae</taxon>
        <taxon>Oligosphaera</taxon>
    </lineage>
</organism>
<reference evidence="2" key="1">
    <citation type="submission" date="2023-07" db="EMBL/GenBank/DDBJ databases">
        <title>Genomic Encyclopedia of Type Strains, Phase IV (KMG-IV): sequencing the most valuable type-strain genomes for metagenomic binning, comparative biology and taxonomic classification.</title>
        <authorList>
            <person name="Goeker M."/>
        </authorList>
    </citation>
    <scope>NUCLEOTIDE SEQUENCE</scope>
    <source>
        <strain evidence="2">DSM 24202</strain>
    </source>
</reference>
<evidence type="ECO:0000259" key="1">
    <source>
        <dbReference type="Pfam" id="PF13470"/>
    </source>
</evidence>